<keyword evidence="2" id="KW-0238">DNA-binding</keyword>
<dbReference type="GO" id="GO:0000976">
    <property type="term" value="F:transcription cis-regulatory region binding"/>
    <property type="evidence" value="ECO:0007669"/>
    <property type="project" value="TreeGrafter"/>
</dbReference>
<evidence type="ECO:0000256" key="3">
    <source>
        <dbReference type="ARBA" id="ARBA00023163"/>
    </source>
</evidence>
<keyword evidence="3" id="KW-0804">Transcription</keyword>
<dbReference type="PANTHER" id="PTHR30146:SF144">
    <property type="entry name" value="LACI-FAMILY TRANSCRIPTION REGULATOR"/>
    <property type="match status" value="1"/>
</dbReference>
<keyword evidence="1" id="KW-0805">Transcription regulation</keyword>
<dbReference type="InterPro" id="IPR000843">
    <property type="entry name" value="HTH_LacI"/>
</dbReference>
<evidence type="ECO:0000313" key="6">
    <source>
        <dbReference type="Proteomes" id="UP000823824"/>
    </source>
</evidence>
<dbReference type="AlphaFoldDB" id="A0A9D2RRT6"/>
<accession>A0A9D2RRT6</accession>
<evidence type="ECO:0000256" key="1">
    <source>
        <dbReference type="ARBA" id="ARBA00023015"/>
    </source>
</evidence>
<dbReference type="PROSITE" id="PS50932">
    <property type="entry name" value="HTH_LACI_2"/>
    <property type="match status" value="1"/>
</dbReference>
<protein>
    <submittedName>
        <fullName evidence="5">Substrate-binding domain-containing protein</fullName>
    </submittedName>
</protein>
<dbReference type="Pfam" id="PF00356">
    <property type="entry name" value="LacI"/>
    <property type="match status" value="1"/>
</dbReference>
<dbReference type="GO" id="GO:0003700">
    <property type="term" value="F:DNA-binding transcription factor activity"/>
    <property type="evidence" value="ECO:0007669"/>
    <property type="project" value="TreeGrafter"/>
</dbReference>
<comment type="caution">
    <text evidence="5">The sequence shown here is derived from an EMBL/GenBank/DDBJ whole genome shotgun (WGS) entry which is preliminary data.</text>
</comment>
<organism evidence="5 6">
    <name type="scientific">Candidatus Oscillibacter excrementigallinarum</name>
    <dbReference type="NCBI Taxonomy" id="2838716"/>
    <lineage>
        <taxon>Bacteria</taxon>
        <taxon>Bacillati</taxon>
        <taxon>Bacillota</taxon>
        <taxon>Clostridia</taxon>
        <taxon>Eubacteriales</taxon>
        <taxon>Oscillospiraceae</taxon>
        <taxon>Oscillibacter</taxon>
    </lineage>
</organism>
<name>A0A9D2RRT6_9FIRM</name>
<dbReference type="CDD" id="cd06307">
    <property type="entry name" value="PBP1_sugar_binding"/>
    <property type="match status" value="1"/>
</dbReference>
<dbReference type="CDD" id="cd01392">
    <property type="entry name" value="HTH_LacI"/>
    <property type="match status" value="1"/>
</dbReference>
<reference evidence="5" key="1">
    <citation type="journal article" date="2021" name="PeerJ">
        <title>Extensive microbial diversity within the chicken gut microbiome revealed by metagenomics and culture.</title>
        <authorList>
            <person name="Gilroy R."/>
            <person name="Ravi A."/>
            <person name="Getino M."/>
            <person name="Pursley I."/>
            <person name="Horton D.L."/>
            <person name="Alikhan N.F."/>
            <person name="Baker D."/>
            <person name="Gharbi K."/>
            <person name="Hall N."/>
            <person name="Watson M."/>
            <person name="Adriaenssens E.M."/>
            <person name="Foster-Nyarko E."/>
            <person name="Jarju S."/>
            <person name="Secka A."/>
            <person name="Antonio M."/>
            <person name="Oren A."/>
            <person name="Chaudhuri R.R."/>
            <person name="La Ragione R."/>
            <person name="Hildebrand F."/>
            <person name="Pallen M.J."/>
        </authorList>
    </citation>
    <scope>NUCLEOTIDE SEQUENCE</scope>
    <source>
        <strain evidence="5">ChiBcec18-1249</strain>
    </source>
</reference>
<dbReference type="PANTHER" id="PTHR30146">
    <property type="entry name" value="LACI-RELATED TRANSCRIPTIONAL REPRESSOR"/>
    <property type="match status" value="1"/>
</dbReference>
<reference evidence="5" key="2">
    <citation type="submission" date="2021-04" db="EMBL/GenBank/DDBJ databases">
        <authorList>
            <person name="Gilroy R."/>
        </authorList>
    </citation>
    <scope>NUCLEOTIDE SEQUENCE</scope>
    <source>
        <strain evidence="5">ChiBcec18-1249</strain>
    </source>
</reference>
<dbReference type="InterPro" id="IPR010982">
    <property type="entry name" value="Lambda_DNA-bd_dom_sf"/>
</dbReference>
<evidence type="ECO:0000259" key="4">
    <source>
        <dbReference type="PROSITE" id="PS50932"/>
    </source>
</evidence>
<dbReference type="EMBL" id="DWZJ01000038">
    <property type="protein sequence ID" value="HJB13026.1"/>
    <property type="molecule type" value="Genomic_DNA"/>
</dbReference>
<gene>
    <name evidence="5" type="ORF">H9787_04875</name>
</gene>
<proteinExistence type="predicted"/>
<dbReference type="InterPro" id="IPR025997">
    <property type="entry name" value="SBP_2_dom"/>
</dbReference>
<dbReference type="InterPro" id="IPR028082">
    <property type="entry name" value="Peripla_BP_I"/>
</dbReference>
<dbReference type="Gene3D" id="3.40.50.2300">
    <property type="match status" value="2"/>
</dbReference>
<dbReference type="SMART" id="SM00354">
    <property type="entry name" value="HTH_LACI"/>
    <property type="match status" value="1"/>
</dbReference>
<feature type="domain" description="HTH lacI-type" evidence="4">
    <location>
        <begin position="3"/>
        <end position="57"/>
    </location>
</feature>
<evidence type="ECO:0000313" key="5">
    <source>
        <dbReference type="EMBL" id="HJB13026.1"/>
    </source>
</evidence>
<evidence type="ECO:0000256" key="2">
    <source>
        <dbReference type="ARBA" id="ARBA00023125"/>
    </source>
</evidence>
<sequence>MRATIKMIAERAGVSIGTVDRVLHDRPYVKEEVRRRVLEVMEELDYQPNRMASALATSGLTRQFAIIQPTWESYVGEAMAAGVTKFRQDRRDYNLTVTVHPYHQGRMEDCLRLLDQAAEKAQGIALCAADCPQIRRKLEMLAERRVPVVTFNSDIAGGRRMCFVGENAHHAGRVAGEIAAKFLRPGDRVLLVYADHGYSGHKGRADGFLERMEERGFSRADCRVAETHDDYDETLAAVTAALAEEPDLKYIYMANRSVPACMEALRRSGRMGQVRVLAHDSGPETEAFLREGLLDFVIDQNLAYQSRKALELLFDAVVEHRDPERDSFYPESPILTAENC</sequence>
<dbReference type="Pfam" id="PF13407">
    <property type="entry name" value="Peripla_BP_4"/>
    <property type="match status" value="1"/>
</dbReference>
<dbReference type="Gene3D" id="1.10.260.40">
    <property type="entry name" value="lambda repressor-like DNA-binding domains"/>
    <property type="match status" value="1"/>
</dbReference>
<dbReference type="SUPFAM" id="SSF53822">
    <property type="entry name" value="Periplasmic binding protein-like I"/>
    <property type="match status" value="1"/>
</dbReference>
<dbReference type="Proteomes" id="UP000823824">
    <property type="component" value="Unassembled WGS sequence"/>
</dbReference>
<dbReference type="SUPFAM" id="SSF47413">
    <property type="entry name" value="lambda repressor-like DNA-binding domains"/>
    <property type="match status" value="1"/>
</dbReference>